<organism evidence="1 2">
    <name type="scientific">Collimonas arenae</name>
    <dbReference type="NCBI Taxonomy" id="279058"/>
    <lineage>
        <taxon>Bacteria</taxon>
        <taxon>Pseudomonadati</taxon>
        <taxon>Pseudomonadota</taxon>
        <taxon>Betaproteobacteria</taxon>
        <taxon>Burkholderiales</taxon>
        <taxon>Oxalobacteraceae</taxon>
        <taxon>Collimonas</taxon>
    </lineage>
</organism>
<proteinExistence type="predicted"/>
<dbReference type="EMBL" id="CP013235">
    <property type="protein sequence ID" value="AMP10132.1"/>
    <property type="molecule type" value="Genomic_DNA"/>
</dbReference>
<dbReference type="AlphaFoldDB" id="A0A127QKJ8"/>
<reference evidence="1 2" key="1">
    <citation type="submission" date="2015-11" db="EMBL/GenBank/DDBJ databases">
        <title>Exploring the genomic traits of fungus-feeding bacterial genus Collimonas.</title>
        <authorList>
            <person name="Song C."/>
            <person name="Schmidt R."/>
            <person name="de Jager V."/>
            <person name="Krzyzanowska D."/>
            <person name="Jongedijk E."/>
            <person name="Cankar K."/>
            <person name="Beekwilder J."/>
            <person name="van Veen A."/>
            <person name="de Boer W."/>
            <person name="van Veen J.A."/>
            <person name="Garbeva P."/>
        </authorList>
    </citation>
    <scope>NUCLEOTIDE SEQUENCE [LARGE SCALE GENOMIC DNA]</scope>
    <source>
        <strain evidence="1 2">Ter282</strain>
    </source>
</reference>
<gene>
    <name evidence="1" type="ORF">CAter282_2386</name>
</gene>
<accession>A0A127QKJ8</accession>
<evidence type="ECO:0000313" key="1">
    <source>
        <dbReference type="EMBL" id="AMP10132.1"/>
    </source>
</evidence>
<name>A0A127QKJ8_9BURK</name>
<evidence type="ECO:0000313" key="2">
    <source>
        <dbReference type="Proteomes" id="UP000071778"/>
    </source>
</evidence>
<keyword evidence="2" id="KW-1185">Reference proteome</keyword>
<dbReference type="PATRIC" id="fig|279058.17.peg.2604"/>
<sequence length="43" mass="5034">MAGRGSHSRFAASAMTCNLKMRRHIASFSFLTTEFHHFSRRYK</sequence>
<dbReference type="Proteomes" id="UP000071778">
    <property type="component" value="Chromosome"/>
</dbReference>
<protein>
    <submittedName>
        <fullName evidence="1">Uncharacterized protein</fullName>
    </submittedName>
</protein>